<sequence length="573" mass="64605">MILLKWFLDFLKFVVREISSMIIKFIFLLVLLVLAFNYFTKNKKAPIEKKSYLKIDLSKEFNETLVQSPFDFNSKGINFYQLLKSIKTSKNDSNIQGIILFLDDNTLSRSQIDELGETLNYFKTSNKPIYSYGAMLDNNSLLLSSYSTESLMPPSASTVVNITGYNKDIPYFKSLTEKIGIDVNVIHVGDFKTYGENYTRNEMSEENRSDLKRILDKSYSFFVNNLSENLSADSNNLNNIILSGQLMGESSEILKNNHLISSLKYWEDFKKEKEIENITDIGNYFSSLKENINSKNKIALIYADGEINYTASKNPTASTITPDKFISALEKASSDETIKGIVIRVNSPGGSALASDIIYNSIKNVEKPVYISIGSVAASGGYYISTAGKKIFADKNSITGSIGVVSLIPNFKQLTEKVGVNMNDISLGKFADLYSLTTPMTPERKEKIYNSNLKVYHEFLNRVAYGRNLPLEEVEKIAQGKVWLGEEGLNNGLVDSLGGINKTIDSLASDLSLKDDYSVIEIPYEEDLKALFESTLFPIQSIFSLKYFTETKNIKTLIDREEIFFKPLLYMSF</sequence>
<evidence type="ECO:0000256" key="1">
    <source>
        <dbReference type="ARBA" id="ARBA00004370"/>
    </source>
</evidence>
<comment type="similarity">
    <text evidence="2">Belongs to the peptidase S49 family.</text>
</comment>
<dbReference type="Proteomes" id="UP001279681">
    <property type="component" value="Unassembled WGS sequence"/>
</dbReference>
<feature type="domain" description="Peptidase S49" evidence="8">
    <location>
        <begin position="364"/>
        <end position="512"/>
    </location>
</feature>
<keyword evidence="4" id="KW-0378">Hydrolase</keyword>
<dbReference type="InterPro" id="IPR047217">
    <property type="entry name" value="S49_SppA_67K_type_N"/>
</dbReference>
<evidence type="ECO:0000256" key="7">
    <source>
        <dbReference type="SAM" id="Phobius"/>
    </source>
</evidence>
<keyword evidence="7" id="KW-0812">Transmembrane</keyword>
<keyword evidence="6 7" id="KW-0472">Membrane</keyword>
<keyword evidence="10" id="KW-1185">Reference proteome</keyword>
<dbReference type="Gene3D" id="3.40.1750.10">
    <property type="entry name" value="peptide peptidase (sppa) like domain"/>
    <property type="match status" value="1"/>
</dbReference>
<feature type="transmembrane region" description="Helical" evidence="7">
    <location>
        <begin position="21"/>
        <end position="39"/>
    </location>
</feature>
<dbReference type="InterPro" id="IPR047272">
    <property type="entry name" value="S49_SppA_C"/>
</dbReference>
<accession>A0ABU4W8K0</accession>
<dbReference type="Gene3D" id="6.20.330.10">
    <property type="match status" value="1"/>
</dbReference>
<keyword evidence="3" id="KW-0645">Protease</keyword>
<evidence type="ECO:0000313" key="10">
    <source>
        <dbReference type="Proteomes" id="UP001279681"/>
    </source>
</evidence>
<dbReference type="SUPFAM" id="SSF52096">
    <property type="entry name" value="ClpP/crotonase"/>
    <property type="match status" value="2"/>
</dbReference>
<evidence type="ECO:0000256" key="5">
    <source>
        <dbReference type="ARBA" id="ARBA00022825"/>
    </source>
</evidence>
<dbReference type="Gene3D" id="3.90.226.10">
    <property type="entry name" value="2-enoyl-CoA Hydratase, Chain A, domain 1"/>
    <property type="match status" value="2"/>
</dbReference>
<name>A0ABU4W8K0_9FUSO</name>
<evidence type="ECO:0000313" key="9">
    <source>
        <dbReference type="EMBL" id="MDX8335495.1"/>
    </source>
</evidence>
<dbReference type="RefSeq" id="WP_320312893.1">
    <property type="nucleotide sequence ID" value="NZ_JAVIKH010000002.1"/>
</dbReference>
<gene>
    <name evidence="9" type="primary">sppA</name>
    <name evidence="9" type="ORF">RFV38_03105</name>
</gene>
<dbReference type="InterPro" id="IPR002142">
    <property type="entry name" value="Peptidase_S49"/>
</dbReference>
<dbReference type="PIRSF" id="PIRSF001217">
    <property type="entry name" value="Protease_4_SppA"/>
    <property type="match status" value="1"/>
</dbReference>
<dbReference type="PANTHER" id="PTHR33209:SF1">
    <property type="entry name" value="PEPTIDASE S49 DOMAIN-CONTAINING PROTEIN"/>
    <property type="match status" value="1"/>
</dbReference>
<evidence type="ECO:0000256" key="2">
    <source>
        <dbReference type="ARBA" id="ARBA00008683"/>
    </source>
</evidence>
<keyword evidence="5" id="KW-0720">Serine protease</keyword>
<evidence type="ECO:0000256" key="3">
    <source>
        <dbReference type="ARBA" id="ARBA00022670"/>
    </source>
</evidence>
<dbReference type="InterPro" id="IPR004635">
    <property type="entry name" value="Pept_S49_SppA"/>
</dbReference>
<dbReference type="PANTHER" id="PTHR33209">
    <property type="entry name" value="PROTEASE 4"/>
    <property type="match status" value="1"/>
</dbReference>
<dbReference type="InterPro" id="IPR029045">
    <property type="entry name" value="ClpP/crotonase-like_dom_sf"/>
</dbReference>
<comment type="subcellular location">
    <subcellularLocation>
        <location evidence="1">Membrane</location>
    </subcellularLocation>
</comment>
<dbReference type="CDD" id="cd07018">
    <property type="entry name" value="S49_SppA_67K_type"/>
    <property type="match status" value="1"/>
</dbReference>
<protein>
    <submittedName>
        <fullName evidence="9">Signal peptide peptidase SppA</fullName>
    </submittedName>
</protein>
<keyword evidence="7" id="KW-1133">Transmembrane helix</keyword>
<comment type="caution">
    <text evidence="9">The sequence shown here is derived from an EMBL/GenBank/DDBJ whole genome shotgun (WGS) entry which is preliminary data.</text>
</comment>
<organism evidence="9 10">
    <name type="scientific">Candidatus Cetobacterium colombiensis</name>
    <dbReference type="NCBI Taxonomy" id="3073100"/>
    <lineage>
        <taxon>Bacteria</taxon>
        <taxon>Fusobacteriati</taxon>
        <taxon>Fusobacteriota</taxon>
        <taxon>Fusobacteriia</taxon>
        <taxon>Fusobacteriales</taxon>
        <taxon>Fusobacteriaceae</taxon>
        <taxon>Cetobacterium</taxon>
    </lineage>
</organism>
<proteinExistence type="inferred from homology"/>
<evidence type="ECO:0000259" key="8">
    <source>
        <dbReference type="Pfam" id="PF01343"/>
    </source>
</evidence>
<dbReference type="EMBL" id="JAVIKH010000002">
    <property type="protein sequence ID" value="MDX8335495.1"/>
    <property type="molecule type" value="Genomic_DNA"/>
</dbReference>
<reference evidence="10" key="1">
    <citation type="submission" date="2023-07" db="EMBL/GenBank/DDBJ databases">
        <authorList>
            <person name="Colorado M.A."/>
            <person name="Villamil L.M."/>
            <person name="Melo J.F."/>
            <person name="Rodriguez J.A."/>
            <person name="Ruiz R.Y."/>
        </authorList>
    </citation>
    <scope>NUCLEOTIDE SEQUENCE [LARGE SCALE GENOMIC DNA]</scope>
    <source>
        <strain evidence="10">C33</strain>
    </source>
</reference>
<feature type="domain" description="Peptidase S49" evidence="8">
    <location>
        <begin position="122"/>
        <end position="273"/>
    </location>
</feature>
<evidence type="ECO:0000256" key="4">
    <source>
        <dbReference type="ARBA" id="ARBA00022801"/>
    </source>
</evidence>
<dbReference type="NCBIfam" id="TIGR00705">
    <property type="entry name" value="SppA_67K"/>
    <property type="match status" value="1"/>
</dbReference>
<dbReference type="CDD" id="cd07023">
    <property type="entry name" value="S49_Sppa_N_C"/>
    <property type="match status" value="1"/>
</dbReference>
<evidence type="ECO:0000256" key="6">
    <source>
        <dbReference type="ARBA" id="ARBA00023136"/>
    </source>
</evidence>
<dbReference type="NCBIfam" id="TIGR00706">
    <property type="entry name" value="SppA_dom"/>
    <property type="match status" value="1"/>
</dbReference>
<dbReference type="InterPro" id="IPR004634">
    <property type="entry name" value="Pept_S49_pIV"/>
</dbReference>
<dbReference type="Pfam" id="PF01343">
    <property type="entry name" value="Peptidase_S49"/>
    <property type="match status" value="2"/>
</dbReference>